<dbReference type="AlphaFoldDB" id="A0A385SPZ9"/>
<protein>
    <submittedName>
        <fullName evidence="2">Uncharacterized protein</fullName>
    </submittedName>
</protein>
<sequence>MKKTLTLLALLFTMTYCHAQLVATGVIGVDAAKLKKAVDDKNVNDCLVILRYYVSGETLPIVEDVPAFIKRIEGNKFLSQLLKTNDMWELIKKEITEKKPLEKIGVNGVAGPPAALPQGGLSSLFPAQTVADGLGIFIAERFKEELTMRYLESFRRKLTEEESTYHFSQLFPKTYDVLQTYANVFDYKALLTALKEAFKDDLDNASQNVIPFVEKNLGKNTPELNSLFLIYDEITNKIPQAENPLSALAEIVSNPYYDSIGNQSPQGYFKIVSTFANALRNTDGTFINSSDVSGFFKKFQDPLYAQAFWGLFLEKNHASLAASAVTSSTSAYDVLNNKTASDLLGLVKPFTDIVAAVKEFNNNPEKKDIAALVKRLRPSIATLSVQLKPFLDSATQAKIQTALGLGDHLVNIYLLAKEEKYGLVVVELLKTVEATGLKTKNPNLYDILNKYGTFIANVAQAKSGQDVKEALDIAALPVGSYKIKRNTLSEISLNAYPGLALGMEFRQDTPTANTNVSPTTGVIAFTAPIGLGFNWGNRKDTLRASNRKTADRNEYMTYTKGGQKRSRVVTGSSHSLFISVIDIGAVTAFRINDDDTEKLPEFTWENILAPGVFYIYGIKNSPLSIGGGLQYGPQLRKITATNAEISESMFSARIFLSVDVPLFSFFSRAEVKKTKQEKIKKDTSMKDVLFK</sequence>
<gene>
    <name evidence="2" type="ORF">D4L85_19385</name>
</gene>
<accession>A0A385SPZ9</accession>
<proteinExistence type="predicted"/>
<feature type="signal peptide" evidence="1">
    <location>
        <begin position="1"/>
        <end position="19"/>
    </location>
</feature>
<evidence type="ECO:0000313" key="3">
    <source>
        <dbReference type="Proteomes" id="UP000266183"/>
    </source>
</evidence>
<dbReference type="EMBL" id="CP032382">
    <property type="protein sequence ID" value="AYB32606.1"/>
    <property type="molecule type" value="Genomic_DNA"/>
</dbReference>
<dbReference type="OrthoDB" id="1488584at2"/>
<name>A0A385SPZ9_9BACT</name>
<evidence type="ECO:0000256" key="1">
    <source>
        <dbReference type="SAM" id="SignalP"/>
    </source>
</evidence>
<keyword evidence="3" id="KW-1185">Reference proteome</keyword>
<feature type="chain" id="PRO_5017362434" evidence="1">
    <location>
        <begin position="20"/>
        <end position="691"/>
    </location>
</feature>
<dbReference type="Proteomes" id="UP000266183">
    <property type="component" value="Chromosome"/>
</dbReference>
<organism evidence="2 3">
    <name type="scientific">Chryseolinea soli</name>
    <dbReference type="NCBI Taxonomy" id="2321403"/>
    <lineage>
        <taxon>Bacteria</taxon>
        <taxon>Pseudomonadati</taxon>
        <taxon>Bacteroidota</taxon>
        <taxon>Cytophagia</taxon>
        <taxon>Cytophagales</taxon>
        <taxon>Fulvivirgaceae</taxon>
        <taxon>Chryseolinea</taxon>
    </lineage>
</organism>
<reference evidence="3" key="1">
    <citation type="submission" date="2018-09" db="EMBL/GenBank/DDBJ databases">
        <title>Chryseolinea sp. KIS68-18 isolated from soil.</title>
        <authorList>
            <person name="Weon H.-Y."/>
            <person name="Kwon S.-W."/>
            <person name="Lee S.A."/>
        </authorList>
    </citation>
    <scope>NUCLEOTIDE SEQUENCE [LARGE SCALE GENOMIC DNA]</scope>
    <source>
        <strain evidence="3">KIS68-18</strain>
    </source>
</reference>
<keyword evidence="1" id="KW-0732">Signal</keyword>
<dbReference type="KEGG" id="chk:D4L85_19385"/>
<dbReference type="RefSeq" id="WP_119755858.1">
    <property type="nucleotide sequence ID" value="NZ_CP032382.1"/>
</dbReference>
<evidence type="ECO:0000313" key="2">
    <source>
        <dbReference type="EMBL" id="AYB32606.1"/>
    </source>
</evidence>